<sequence>MLLAAPALWASYQIGKHGKGTAAELVSWLPLEPITALRDSLLARAQVLPSNETVEWLLAAPSDALESWRWLGDVVQAIPVWLLVCLTGLLLLVLASLYRQRRRRGVTELPREYSGARALAVNDEGHAAMPPSDSARGAVFAGWITLLLFFGGFGTWAATAPLNGAVVGEAVVKVEGNRKSVQHLEGGIVREIRVREGDLVEAGDVLVVLDDSRTRAEHDVLSQQYAVLRATEARLYAEFSRSPHIDFPPDLLVRTEPYVDAAMEGQRQEFESRRQAIGGQELMLKQRAAQLQEQIVGHKARLEAQQKQLTSVRDETESLADLLKKGLVTKPRILQLDRAAASLEGEIASTAAAIASGREALGELSEQITQLQKEQSMKVTAALHDVQSRLLDVEPRLRNADNALERNAIRSPYSGKIVDQSFFSVNGVIQPGERILDIVPHATSLVVEARVRVEDISEVRPGMPAEIHFTSYKQRITPTINGTVVEVSADRLTDERQGFAYYNAMVAVDTGELAASPEIQLYPGMPATVMITTQERTALDYLLGPLTASFNGAFRQR</sequence>
<evidence type="ECO:0000313" key="13">
    <source>
        <dbReference type="EMBL" id="EHK55702.1"/>
    </source>
</evidence>
<evidence type="ECO:0000256" key="10">
    <source>
        <dbReference type="SAM" id="Coils"/>
    </source>
</evidence>
<dbReference type="PRINTS" id="PR01490">
    <property type="entry name" value="RTXTOXIND"/>
</dbReference>
<dbReference type="GO" id="GO:0015031">
    <property type="term" value="P:protein transport"/>
    <property type="evidence" value="ECO:0007669"/>
    <property type="project" value="InterPro"/>
</dbReference>
<dbReference type="RefSeq" id="WP_008837326.1">
    <property type="nucleotide sequence ID" value="NZ_AHAM01000149.1"/>
</dbReference>
<evidence type="ECO:0000256" key="7">
    <source>
        <dbReference type="ARBA" id="ARBA00022989"/>
    </source>
</evidence>
<evidence type="ECO:0000259" key="12">
    <source>
        <dbReference type="Pfam" id="PF26002"/>
    </source>
</evidence>
<dbReference type="InterPro" id="IPR010129">
    <property type="entry name" value="T1SS_HlyD"/>
</dbReference>
<keyword evidence="5 9" id="KW-0997">Cell inner membrane</keyword>
<comment type="caution">
    <text evidence="9">Lacks conserved residue(s) required for the propagation of feature annotation.</text>
</comment>
<proteinExistence type="inferred from homology"/>
<evidence type="ECO:0000256" key="9">
    <source>
        <dbReference type="RuleBase" id="RU365093"/>
    </source>
</evidence>
<evidence type="ECO:0000256" key="2">
    <source>
        <dbReference type="ARBA" id="ARBA00009477"/>
    </source>
</evidence>
<dbReference type="InterPro" id="IPR050739">
    <property type="entry name" value="MFP"/>
</dbReference>
<keyword evidence="10" id="KW-0175">Coiled coil</keyword>
<evidence type="ECO:0000313" key="14">
    <source>
        <dbReference type="Proteomes" id="UP000003250"/>
    </source>
</evidence>
<dbReference type="NCBIfam" id="TIGR01843">
    <property type="entry name" value="type_I_hlyD"/>
    <property type="match status" value="1"/>
</dbReference>
<dbReference type="PANTHER" id="PTHR30386:SF17">
    <property type="entry name" value="ALKALINE PROTEASE SECRETION PROTEIN APRE"/>
    <property type="match status" value="1"/>
</dbReference>
<name>H0HU66_9HYPH</name>
<feature type="transmembrane region" description="Helical" evidence="9">
    <location>
        <begin position="138"/>
        <end position="158"/>
    </location>
</feature>
<dbReference type="Pfam" id="PF26002">
    <property type="entry name" value="Beta-barrel_AprE"/>
    <property type="match status" value="1"/>
</dbReference>
<dbReference type="Proteomes" id="UP000003250">
    <property type="component" value="Unassembled WGS sequence"/>
</dbReference>
<comment type="similarity">
    <text evidence="2 9">Belongs to the membrane fusion protein (MFP) (TC 8.A.1) family.</text>
</comment>
<dbReference type="PATRIC" id="fig|1107882.3.peg.3627"/>
<dbReference type="Gene3D" id="2.40.30.170">
    <property type="match status" value="1"/>
</dbReference>
<evidence type="ECO:0000256" key="1">
    <source>
        <dbReference type="ARBA" id="ARBA00004377"/>
    </source>
</evidence>
<evidence type="ECO:0000259" key="11">
    <source>
        <dbReference type="Pfam" id="PF25994"/>
    </source>
</evidence>
<dbReference type="GO" id="GO:0005886">
    <property type="term" value="C:plasma membrane"/>
    <property type="evidence" value="ECO:0007669"/>
    <property type="project" value="UniProtKB-SubCell"/>
</dbReference>
<dbReference type="AlphaFoldDB" id="H0HU66"/>
<reference evidence="13 14" key="1">
    <citation type="journal article" date="2012" name="J. Bacteriol.">
        <title>Draft Genome Sequence of Mesorhizobium alhagi CCNWXJ12-2T, a Novel Salt-Resistant Species Isolated from the Desert of Northwestern China.</title>
        <authorList>
            <person name="Zhou M."/>
            <person name="Chen W."/>
            <person name="Chen H."/>
            <person name="Wei G."/>
        </authorList>
    </citation>
    <scope>NUCLEOTIDE SEQUENCE [LARGE SCALE GENOMIC DNA]</scope>
    <source>
        <strain evidence="13 14">CCNWXJ12-2</strain>
    </source>
</reference>
<keyword evidence="3 9" id="KW-0813">Transport</keyword>
<comment type="subcellular location">
    <subcellularLocation>
        <location evidence="1 9">Cell inner membrane</location>
        <topology evidence="1 9">Single-pass membrane protein</topology>
    </subcellularLocation>
</comment>
<keyword evidence="7 9" id="KW-1133">Transmembrane helix</keyword>
<keyword evidence="6 9" id="KW-0812">Transmembrane</keyword>
<feature type="domain" description="AprE-like long alpha-helical hairpin" evidence="11">
    <location>
        <begin position="215"/>
        <end position="402"/>
    </location>
</feature>
<dbReference type="InterPro" id="IPR058982">
    <property type="entry name" value="Beta-barrel_AprE"/>
</dbReference>
<dbReference type="EMBL" id="AHAM01000149">
    <property type="protein sequence ID" value="EHK55702.1"/>
    <property type="molecule type" value="Genomic_DNA"/>
</dbReference>
<feature type="transmembrane region" description="Helical" evidence="9">
    <location>
        <begin position="78"/>
        <end position="98"/>
    </location>
</feature>
<gene>
    <name evidence="13" type="ORF">MAXJ12_18538</name>
</gene>
<protein>
    <recommendedName>
        <fullName evidence="9">Membrane fusion protein (MFP) family protein</fullName>
    </recommendedName>
</protein>
<dbReference type="InterPro" id="IPR058781">
    <property type="entry name" value="HH_AprE-like"/>
</dbReference>
<evidence type="ECO:0000256" key="6">
    <source>
        <dbReference type="ARBA" id="ARBA00022692"/>
    </source>
</evidence>
<evidence type="ECO:0000256" key="8">
    <source>
        <dbReference type="ARBA" id="ARBA00023136"/>
    </source>
</evidence>
<keyword evidence="14" id="KW-1185">Reference proteome</keyword>
<evidence type="ECO:0000256" key="4">
    <source>
        <dbReference type="ARBA" id="ARBA00022475"/>
    </source>
</evidence>
<dbReference type="PANTHER" id="PTHR30386">
    <property type="entry name" value="MEMBRANE FUSION SUBUNIT OF EMRAB-TOLC MULTIDRUG EFFLUX PUMP"/>
    <property type="match status" value="1"/>
</dbReference>
<feature type="coiled-coil region" evidence="10">
    <location>
        <begin position="288"/>
        <end position="319"/>
    </location>
</feature>
<keyword evidence="8 9" id="KW-0472">Membrane</keyword>
<evidence type="ECO:0000256" key="5">
    <source>
        <dbReference type="ARBA" id="ARBA00022519"/>
    </source>
</evidence>
<keyword evidence="4 9" id="KW-1003">Cell membrane</keyword>
<accession>H0HU66</accession>
<feature type="domain" description="AprE-like beta-barrel" evidence="12">
    <location>
        <begin position="445"/>
        <end position="534"/>
    </location>
</feature>
<evidence type="ECO:0000256" key="3">
    <source>
        <dbReference type="ARBA" id="ARBA00022448"/>
    </source>
</evidence>
<dbReference type="Gene3D" id="2.40.50.100">
    <property type="match status" value="1"/>
</dbReference>
<dbReference type="Pfam" id="PF25994">
    <property type="entry name" value="HH_AprE"/>
    <property type="match status" value="1"/>
</dbReference>
<organism evidence="13 14">
    <name type="scientific">Mesorhizobium alhagi CCNWXJ12-2</name>
    <dbReference type="NCBI Taxonomy" id="1107882"/>
    <lineage>
        <taxon>Bacteria</taxon>
        <taxon>Pseudomonadati</taxon>
        <taxon>Pseudomonadota</taxon>
        <taxon>Alphaproteobacteria</taxon>
        <taxon>Hyphomicrobiales</taxon>
        <taxon>Phyllobacteriaceae</taxon>
        <taxon>Allomesorhizobium</taxon>
    </lineage>
</organism>